<reference evidence="2 3" key="1">
    <citation type="submission" date="2021-06" db="EMBL/GenBank/DDBJ databases">
        <title>Caerostris extrusa draft genome.</title>
        <authorList>
            <person name="Kono N."/>
            <person name="Arakawa K."/>
        </authorList>
    </citation>
    <scope>NUCLEOTIDE SEQUENCE [LARGE SCALE GENOMIC DNA]</scope>
</reference>
<feature type="compositionally biased region" description="Basic and acidic residues" evidence="1">
    <location>
        <begin position="115"/>
        <end position="134"/>
    </location>
</feature>
<organism evidence="2 3">
    <name type="scientific">Caerostris extrusa</name>
    <name type="common">Bark spider</name>
    <name type="synonym">Caerostris bankana</name>
    <dbReference type="NCBI Taxonomy" id="172846"/>
    <lineage>
        <taxon>Eukaryota</taxon>
        <taxon>Metazoa</taxon>
        <taxon>Ecdysozoa</taxon>
        <taxon>Arthropoda</taxon>
        <taxon>Chelicerata</taxon>
        <taxon>Arachnida</taxon>
        <taxon>Araneae</taxon>
        <taxon>Araneomorphae</taxon>
        <taxon>Entelegynae</taxon>
        <taxon>Araneoidea</taxon>
        <taxon>Araneidae</taxon>
        <taxon>Caerostris</taxon>
    </lineage>
</organism>
<sequence>MKTLIGKPPNGSRTNGHHESSVGNGNINYHIHNGNQPLLRSKSEDLLSETNSNHNSVSLMSSTVTGVSKFTNNSNYQRTFLNPAQCGTKPKANHISNISSKMRCLGYPELKCESRSEGDLTSCHTERNEYDSRSPDIAGNYSTKPPYAAPTEERHLKSNSSKLHISENLQFDRKNQVRASSNGQPTMLRDSVPLPSNQNLNSGDRNTVLPPPDLENDGSSFV</sequence>
<feature type="compositionally biased region" description="Low complexity" evidence="1">
    <location>
        <begin position="23"/>
        <end position="35"/>
    </location>
</feature>
<evidence type="ECO:0000313" key="3">
    <source>
        <dbReference type="Proteomes" id="UP001054945"/>
    </source>
</evidence>
<feature type="region of interest" description="Disordered" evidence="1">
    <location>
        <begin position="115"/>
        <end position="149"/>
    </location>
</feature>
<evidence type="ECO:0000313" key="2">
    <source>
        <dbReference type="EMBL" id="GIY69730.1"/>
    </source>
</evidence>
<feature type="region of interest" description="Disordered" evidence="1">
    <location>
        <begin position="166"/>
        <end position="222"/>
    </location>
</feature>
<accession>A0AAV4VHF4</accession>
<dbReference type="Proteomes" id="UP001054945">
    <property type="component" value="Unassembled WGS sequence"/>
</dbReference>
<evidence type="ECO:0000256" key="1">
    <source>
        <dbReference type="SAM" id="MobiDB-lite"/>
    </source>
</evidence>
<name>A0AAV4VHF4_CAEEX</name>
<dbReference type="AlphaFoldDB" id="A0AAV4VHF4"/>
<comment type="caution">
    <text evidence="2">The sequence shown here is derived from an EMBL/GenBank/DDBJ whole genome shotgun (WGS) entry which is preliminary data.</text>
</comment>
<feature type="compositionally biased region" description="Polar residues" evidence="1">
    <location>
        <begin position="194"/>
        <end position="205"/>
    </location>
</feature>
<gene>
    <name evidence="2" type="primary">ANKRD6</name>
    <name evidence="2" type="ORF">CEXT_215751</name>
</gene>
<feature type="region of interest" description="Disordered" evidence="1">
    <location>
        <begin position="1"/>
        <end position="36"/>
    </location>
</feature>
<proteinExistence type="predicted"/>
<protein>
    <submittedName>
        <fullName evidence="2">Ankyrin repeat domain-containing protein 6</fullName>
    </submittedName>
</protein>
<keyword evidence="3" id="KW-1185">Reference proteome</keyword>
<dbReference type="EMBL" id="BPLR01014579">
    <property type="protein sequence ID" value="GIY69730.1"/>
    <property type="molecule type" value="Genomic_DNA"/>
</dbReference>